<keyword evidence="5" id="KW-1185">Reference proteome</keyword>
<dbReference type="Pfam" id="PF13738">
    <property type="entry name" value="Pyr_redox_3"/>
    <property type="match status" value="1"/>
</dbReference>
<proteinExistence type="predicted"/>
<evidence type="ECO:0000313" key="5">
    <source>
        <dbReference type="Proteomes" id="UP000799537"/>
    </source>
</evidence>
<keyword evidence="3" id="KW-0560">Oxidoreductase</keyword>
<dbReference type="GO" id="GO:0016491">
    <property type="term" value="F:oxidoreductase activity"/>
    <property type="evidence" value="ECO:0007669"/>
    <property type="project" value="UniProtKB-KW"/>
</dbReference>
<dbReference type="OrthoDB" id="2915840at2759"/>
<organism evidence="4 5">
    <name type="scientific">Zasmidium cellare ATCC 36951</name>
    <dbReference type="NCBI Taxonomy" id="1080233"/>
    <lineage>
        <taxon>Eukaryota</taxon>
        <taxon>Fungi</taxon>
        <taxon>Dikarya</taxon>
        <taxon>Ascomycota</taxon>
        <taxon>Pezizomycotina</taxon>
        <taxon>Dothideomycetes</taxon>
        <taxon>Dothideomycetidae</taxon>
        <taxon>Mycosphaerellales</taxon>
        <taxon>Mycosphaerellaceae</taxon>
        <taxon>Zasmidium</taxon>
    </lineage>
</organism>
<keyword evidence="2" id="KW-0274">FAD</keyword>
<dbReference type="Gene3D" id="3.50.50.60">
    <property type="entry name" value="FAD/NAD(P)-binding domain"/>
    <property type="match status" value="1"/>
</dbReference>
<evidence type="ECO:0000256" key="1">
    <source>
        <dbReference type="ARBA" id="ARBA00022630"/>
    </source>
</evidence>
<dbReference type="Proteomes" id="UP000799537">
    <property type="component" value="Unassembled WGS sequence"/>
</dbReference>
<evidence type="ECO:0000313" key="4">
    <source>
        <dbReference type="EMBL" id="KAF2159511.1"/>
    </source>
</evidence>
<sequence length="537" mass="60920">MEEVDLLIIGAGWRGLTLAKTYHQVHPDAKLLILDSAETLGGCWAEERVYPGLHTNNPLGTYQFSDFPMTAEVAGCQPFQAIPGMGVHRYLCEAVKFFDIEQFLRVGWKVQSARLREDDTWEVISSSSKDPSNVETTIARKLVVATGLASEPYMPSLRGQERFKGVLMHSKQLKPKSDELSTARNVIVLGGNKSAYDSCYQVAQAGGVAHMVLRPSGGGPSFQWPRLMQLFGRMKPFPVLTSTRFFTLFDPWPFSTDASWMRDFLHRWTIGLHITQAFWSSLTSAFVQRLTDDERTKMLVPWASTYWMGTALGTLNYPTDWHQLVREGRIVIHHAEVVSLSPTGVELTDGLLEDVDAVICSTGWRSISPIQFLPGNLDLGLTSLPKEAGDEEALYRYMIPPTKRFIQSHNLAFFAADNPLHFVPATQIQALWITAFFHNKISHLKSSRLDLDKVREDTMLLTEYERLRRPKTSGGVGERYGEFVFDCFPYLDGLMQDLGLRSQRKKTLWKEWFEPYGIADFKGLVEEWMESNTDSKR</sequence>
<gene>
    <name evidence="4" type="ORF">M409DRAFT_70961</name>
</gene>
<name>A0A6A6BXJ4_ZASCE</name>
<reference evidence="4" key="1">
    <citation type="journal article" date="2020" name="Stud. Mycol.">
        <title>101 Dothideomycetes genomes: a test case for predicting lifestyles and emergence of pathogens.</title>
        <authorList>
            <person name="Haridas S."/>
            <person name="Albert R."/>
            <person name="Binder M."/>
            <person name="Bloem J."/>
            <person name="Labutti K."/>
            <person name="Salamov A."/>
            <person name="Andreopoulos B."/>
            <person name="Baker S."/>
            <person name="Barry K."/>
            <person name="Bills G."/>
            <person name="Bluhm B."/>
            <person name="Cannon C."/>
            <person name="Castanera R."/>
            <person name="Culley D."/>
            <person name="Daum C."/>
            <person name="Ezra D."/>
            <person name="Gonzalez J."/>
            <person name="Henrissat B."/>
            <person name="Kuo A."/>
            <person name="Liang C."/>
            <person name="Lipzen A."/>
            <person name="Lutzoni F."/>
            <person name="Magnuson J."/>
            <person name="Mondo S."/>
            <person name="Nolan M."/>
            <person name="Ohm R."/>
            <person name="Pangilinan J."/>
            <person name="Park H.-J."/>
            <person name="Ramirez L."/>
            <person name="Alfaro M."/>
            <person name="Sun H."/>
            <person name="Tritt A."/>
            <person name="Yoshinaga Y."/>
            <person name="Zwiers L.-H."/>
            <person name="Turgeon B."/>
            <person name="Goodwin S."/>
            <person name="Spatafora J."/>
            <person name="Crous P."/>
            <person name="Grigoriev I."/>
        </authorList>
    </citation>
    <scope>NUCLEOTIDE SEQUENCE</scope>
    <source>
        <strain evidence="4">ATCC 36951</strain>
    </source>
</reference>
<dbReference type="PANTHER" id="PTHR23023">
    <property type="entry name" value="DIMETHYLANILINE MONOOXYGENASE"/>
    <property type="match status" value="1"/>
</dbReference>
<dbReference type="InterPro" id="IPR036188">
    <property type="entry name" value="FAD/NAD-bd_sf"/>
</dbReference>
<keyword evidence="1" id="KW-0285">Flavoprotein</keyword>
<dbReference type="GeneID" id="54572255"/>
<dbReference type="EMBL" id="ML993636">
    <property type="protein sequence ID" value="KAF2159511.1"/>
    <property type="molecule type" value="Genomic_DNA"/>
</dbReference>
<evidence type="ECO:0000256" key="2">
    <source>
        <dbReference type="ARBA" id="ARBA00022827"/>
    </source>
</evidence>
<accession>A0A6A6BXJ4</accession>
<dbReference type="InterPro" id="IPR050346">
    <property type="entry name" value="FMO-like"/>
</dbReference>
<dbReference type="SUPFAM" id="SSF51905">
    <property type="entry name" value="FAD/NAD(P)-binding domain"/>
    <property type="match status" value="1"/>
</dbReference>
<protein>
    <submittedName>
        <fullName evidence="4">Uncharacterized protein</fullName>
    </submittedName>
</protein>
<dbReference type="AlphaFoldDB" id="A0A6A6BXJ4"/>
<dbReference type="RefSeq" id="XP_033660400.1">
    <property type="nucleotide sequence ID" value="XM_033818983.1"/>
</dbReference>
<evidence type="ECO:0000256" key="3">
    <source>
        <dbReference type="ARBA" id="ARBA00023002"/>
    </source>
</evidence>